<dbReference type="EMBL" id="VBOX01000086">
    <property type="protein sequence ID" value="TMQ62067.1"/>
    <property type="molecule type" value="Genomic_DNA"/>
</dbReference>
<dbReference type="GO" id="GO:0016740">
    <property type="term" value="F:transferase activity"/>
    <property type="evidence" value="ECO:0007669"/>
    <property type="project" value="UniProtKB-KW"/>
</dbReference>
<dbReference type="Pfam" id="PF13692">
    <property type="entry name" value="Glyco_trans_1_4"/>
    <property type="match status" value="1"/>
</dbReference>
<dbReference type="SUPFAM" id="SSF53756">
    <property type="entry name" value="UDP-Glycosyltransferase/glycogen phosphorylase"/>
    <property type="match status" value="1"/>
</dbReference>
<reference evidence="3 4" key="1">
    <citation type="journal article" date="2019" name="Nat. Microbiol.">
        <title>Mediterranean grassland soil C-N compound turnover is dependent on rainfall and depth, and is mediated by genomically divergent microorganisms.</title>
        <authorList>
            <person name="Diamond S."/>
            <person name="Andeer P.F."/>
            <person name="Li Z."/>
            <person name="Crits-Christoph A."/>
            <person name="Burstein D."/>
            <person name="Anantharaman K."/>
            <person name="Lane K.R."/>
            <person name="Thomas B.C."/>
            <person name="Pan C."/>
            <person name="Northen T.R."/>
            <person name="Banfield J.F."/>
        </authorList>
    </citation>
    <scope>NUCLEOTIDE SEQUENCE [LARGE SCALE GENOMIC DNA]</scope>
    <source>
        <strain evidence="1">WS_4</strain>
        <strain evidence="2">WS_7</strain>
    </source>
</reference>
<evidence type="ECO:0000313" key="2">
    <source>
        <dbReference type="EMBL" id="TMQ62067.1"/>
    </source>
</evidence>
<dbReference type="Proteomes" id="UP000317366">
    <property type="component" value="Unassembled WGS sequence"/>
</dbReference>
<dbReference type="Proteomes" id="UP000319829">
    <property type="component" value="Unassembled WGS sequence"/>
</dbReference>
<organism evidence="2 3">
    <name type="scientific">Eiseniibacteriota bacterium</name>
    <dbReference type="NCBI Taxonomy" id="2212470"/>
    <lineage>
        <taxon>Bacteria</taxon>
        <taxon>Candidatus Eiseniibacteriota</taxon>
    </lineage>
</organism>
<protein>
    <submittedName>
        <fullName evidence="2">Glycosyltransferase family 1 protein</fullName>
    </submittedName>
</protein>
<comment type="caution">
    <text evidence="2">The sequence shown here is derived from an EMBL/GenBank/DDBJ whole genome shotgun (WGS) entry which is preliminary data.</text>
</comment>
<dbReference type="AlphaFoldDB" id="A0A538TEN2"/>
<evidence type="ECO:0000313" key="4">
    <source>
        <dbReference type="Proteomes" id="UP000319829"/>
    </source>
</evidence>
<dbReference type="Gene3D" id="3.40.50.2000">
    <property type="entry name" value="Glycogen Phosphorylase B"/>
    <property type="match status" value="1"/>
</dbReference>
<proteinExistence type="predicted"/>
<keyword evidence="2" id="KW-0808">Transferase</keyword>
<gene>
    <name evidence="1" type="ORF">E6K74_06530</name>
    <name evidence="2" type="ORF">E6K77_08415</name>
</gene>
<accession>A0A538TEN2</accession>
<evidence type="ECO:0000313" key="1">
    <source>
        <dbReference type="EMBL" id="TMQ54395.1"/>
    </source>
</evidence>
<evidence type="ECO:0000313" key="3">
    <source>
        <dbReference type="Proteomes" id="UP000317366"/>
    </source>
</evidence>
<sequence length="382" mass="42175">MRPGWDVVWLSDIPWGSLWQRPQQLATRFPPDSRILFVEPWTIGHAPALRPTQVTERISRVSFPFLPLHARSIRLRRLAYRLGGSALAARCLFAAQRAWAATLRGFGRPGARRLALVQNFLARPSLRTFRPERVVYDMIDAPLHFAPVPPRLVPQWERLLREADRVSVTSRPLAQLARSGGAPNPRPIGNGVDVVRFQVAAPADSLPGDAGAPILGYVGSLHSWFDVPLIATLARSLPGARVVLVGPAHPSTRAELERVSSSTPNLFWLGLKPYSEIPSIVRAFRVGLIPFRRTPLTEAVNPVKLYEYAAAGVPCVTTRFTDEVGTWGGAARVADSEEAFVACVRSFLESPPDPTPLVAFARLHDWDEIAREFVAFCLEDAA</sequence>
<dbReference type="EMBL" id="VBOU01000074">
    <property type="protein sequence ID" value="TMQ54395.1"/>
    <property type="molecule type" value="Genomic_DNA"/>
</dbReference>
<name>A0A538TEN2_UNCEI</name>